<evidence type="ECO:0000313" key="1">
    <source>
        <dbReference type="EMBL" id="KAI0054039.1"/>
    </source>
</evidence>
<reference evidence="1" key="2">
    <citation type="journal article" date="2022" name="New Phytol.">
        <title>Evolutionary transition to the ectomycorrhizal habit in the genomes of a hyperdiverse lineage of mushroom-forming fungi.</title>
        <authorList>
            <person name="Looney B."/>
            <person name="Miyauchi S."/>
            <person name="Morin E."/>
            <person name="Drula E."/>
            <person name="Courty P.E."/>
            <person name="Kohler A."/>
            <person name="Kuo A."/>
            <person name="LaButti K."/>
            <person name="Pangilinan J."/>
            <person name="Lipzen A."/>
            <person name="Riley R."/>
            <person name="Andreopoulos W."/>
            <person name="He G."/>
            <person name="Johnson J."/>
            <person name="Nolan M."/>
            <person name="Tritt A."/>
            <person name="Barry K.W."/>
            <person name="Grigoriev I.V."/>
            <person name="Nagy L.G."/>
            <person name="Hibbett D."/>
            <person name="Henrissat B."/>
            <person name="Matheny P.B."/>
            <person name="Labbe J."/>
            <person name="Martin F.M."/>
        </authorList>
    </citation>
    <scope>NUCLEOTIDE SEQUENCE</scope>
    <source>
        <strain evidence="1">FP105234-sp</strain>
    </source>
</reference>
<sequence length="156" mass="17340">MRPTWNVFRRRRSFRRLALNACRHPATRPGRHWPSHAAAPAPVPLPAPTRAPCGRGPCRSGRLYARFGRAARLHGFRWASFTTSPAPALFAKAEPAIVPARGPSGHLAARATRCSWDPPASFRKRTLPTGQTRDSGLRSPCRSASYFTTVVWENKF</sequence>
<protein>
    <submittedName>
        <fullName evidence="1">Uncharacterized protein</fullName>
    </submittedName>
</protein>
<dbReference type="Proteomes" id="UP000814033">
    <property type="component" value="Unassembled WGS sequence"/>
</dbReference>
<keyword evidence="2" id="KW-1185">Reference proteome</keyword>
<name>A0ACB8SBQ4_9AGAM</name>
<proteinExistence type="predicted"/>
<reference evidence="1" key="1">
    <citation type="submission" date="2021-02" db="EMBL/GenBank/DDBJ databases">
        <authorList>
            <consortium name="DOE Joint Genome Institute"/>
            <person name="Ahrendt S."/>
            <person name="Looney B.P."/>
            <person name="Miyauchi S."/>
            <person name="Morin E."/>
            <person name="Drula E."/>
            <person name="Courty P.E."/>
            <person name="Chicoki N."/>
            <person name="Fauchery L."/>
            <person name="Kohler A."/>
            <person name="Kuo A."/>
            <person name="Labutti K."/>
            <person name="Pangilinan J."/>
            <person name="Lipzen A."/>
            <person name="Riley R."/>
            <person name="Andreopoulos W."/>
            <person name="He G."/>
            <person name="Johnson J."/>
            <person name="Barry K.W."/>
            <person name="Grigoriev I.V."/>
            <person name="Nagy L."/>
            <person name="Hibbett D."/>
            <person name="Henrissat B."/>
            <person name="Matheny P.B."/>
            <person name="Labbe J."/>
            <person name="Martin F."/>
        </authorList>
    </citation>
    <scope>NUCLEOTIDE SEQUENCE</scope>
    <source>
        <strain evidence="1">FP105234-sp</strain>
    </source>
</reference>
<organism evidence="1 2">
    <name type="scientific">Auriscalpium vulgare</name>
    <dbReference type="NCBI Taxonomy" id="40419"/>
    <lineage>
        <taxon>Eukaryota</taxon>
        <taxon>Fungi</taxon>
        <taxon>Dikarya</taxon>
        <taxon>Basidiomycota</taxon>
        <taxon>Agaricomycotina</taxon>
        <taxon>Agaricomycetes</taxon>
        <taxon>Russulales</taxon>
        <taxon>Auriscalpiaceae</taxon>
        <taxon>Auriscalpium</taxon>
    </lineage>
</organism>
<accession>A0ACB8SBQ4</accession>
<comment type="caution">
    <text evidence="1">The sequence shown here is derived from an EMBL/GenBank/DDBJ whole genome shotgun (WGS) entry which is preliminary data.</text>
</comment>
<gene>
    <name evidence="1" type="ORF">FA95DRAFT_28517</name>
</gene>
<evidence type="ECO:0000313" key="2">
    <source>
        <dbReference type="Proteomes" id="UP000814033"/>
    </source>
</evidence>
<dbReference type="EMBL" id="MU275838">
    <property type="protein sequence ID" value="KAI0054039.1"/>
    <property type="molecule type" value="Genomic_DNA"/>
</dbReference>